<organism evidence="9 10">
    <name type="scientific">Marchantia polymorpha</name>
    <name type="common">Common liverwort</name>
    <name type="synonym">Marchantia aquatica</name>
    <dbReference type="NCBI Taxonomy" id="3197"/>
    <lineage>
        <taxon>Eukaryota</taxon>
        <taxon>Viridiplantae</taxon>
        <taxon>Streptophyta</taxon>
        <taxon>Embryophyta</taxon>
        <taxon>Marchantiophyta</taxon>
        <taxon>Marchantiopsida</taxon>
        <taxon>Marchantiidae</taxon>
        <taxon>Marchantiales</taxon>
        <taxon>Marchantiaceae</taxon>
        <taxon>Marchantia</taxon>
    </lineage>
</organism>
<evidence type="ECO:0000313" key="9">
    <source>
        <dbReference type="EMBL" id="PTQ29714.1"/>
    </source>
</evidence>
<dbReference type="InterPro" id="IPR048395">
    <property type="entry name" value="Glyco_hydro_31_C"/>
</dbReference>
<dbReference type="CDD" id="cd06604">
    <property type="entry name" value="GH31_glucosidase_II_MalA"/>
    <property type="match status" value="1"/>
</dbReference>
<feature type="domain" description="DUF5110" evidence="7">
    <location>
        <begin position="720"/>
        <end position="797"/>
    </location>
</feature>
<dbReference type="InterPro" id="IPR033403">
    <property type="entry name" value="DUF5110"/>
</dbReference>
<keyword evidence="2" id="KW-0378">Hydrolase</keyword>
<accession>A0A2R6W781</accession>
<keyword evidence="3" id="KW-0326">Glycosidase</keyword>
<evidence type="ECO:0000256" key="3">
    <source>
        <dbReference type="ARBA" id="ARBA00023295"/>
    </source>
</evidence>
<dbReference type="InterPro" id="IPR000322">
    <property type="entry name" value="Glyco_hydro_31_TIM"/>
</dbReference>
<protein>
    <recommendedName>
        <fullName evidence="11">Glycoside hydrolase family 31 N-terminal domain-containing protein</fullName>
    </recommendedName>
</protein>
<dbReference type="Gene3D" id="2.60.40.1180">
    <property type="entry name" value="Golgi alpha-mannosidase II"/>
    <property type="match status" value="2"/>
</dbReference>
<dbReference type="Gene3D" id="3.20.20.80">
    <property type="entry name" value="Glycosidases"/>
    <property type="match status" value="1"/>
</dbReference>
<dbReference type="GO" id="GO:0030246">
    <property type="term" value="F:carbohydrate binding"/>
    <property type="evidence" value="ECO:0007669"/>
    <property type="project" value="InterPro"/>
</dbReference>
<feature type="compositionally biased region" description="Acidic residues" evidence="4">
    <location>
        <begin position="838"/>
        <end position="849"/>
    </location>
</feature>
<dbReference type="GO" id="GO:0005975">
    <property type="term" value="P:carbohydrate metabolic process"/>
    <property type="evidence" value="ECO:0007669"/>
    <property type="project" value="InterPro"/>
</dbReference>
<gene>
    <name evidence="9" type="ORF">MARPO_0135s0001</name>
</gene>
<evidence type="ECO:0000259" key="7">
    <source>
        <dbReference type="Pfam" id="PF17137"/>
    </source>
</evidence>
<feature type="domain" description="Glycoside hydrolase family 31 TIM barrel" evidence="5">
    <location>
        <begin position="290"/>
        <end position="619"/>
    </location>
</feature>
<proteinExistence type="inferred from homology"/>
<dbReference type="EMBL" id="KZ772807">
    <property type="protein sequence ID" value="PTQ29714.1"/>
    <property type="molecule type" value="Genomic_DNA"/>
</dbReference>
<dbReference type="InterPro" id="IPR030458">
    <property type="entry name" value="Glyco_hydro_31_AS"/>
</dbReference>
<evidence type="ECO:0000256" key="2">
    <source>
        <dbReference type="ARBA" id="ARBA00022801"/>
    </source>
</evidence>
<dbReference type="InterPro" id="IPR025887">
    <property type="entry name" value="Glyco_hydro_31_N_dom"/>
</dbReference>
<evidence type="ECO:0000259" key="6">
    <source>
        <dbReference type="Pfam" id="PF13802"/>
    </source>
</evidence>
<dbReference type="SUPFAM" id="SSF74650">
    <property type="entry name" value="Galactose mutarotase-like"/>
    <property type="match status" value="1"/>
</dbReference>
<dbReference type="Pfam" id="PF17137">
    <property type="entry name" value="DUF5110"/>
    <property type="match status" value="1"/>
</dbReference>
<feature type="domain" description="Glycoside hydrolase family 31 N-terminal" evidence="6">
    <location>
        <begin position="171"/>
        <end position="249"/>
    </location>
</feature>
<evidence type="ECO:0000256" key="4">
    <source>
        <dbReference type="SAM" id="MobiDB-lite"/>
    </source>
</evidence>
<dbReference type="SUPFAM" id="SSF51445">
    <property type="entry name" value="(Trans)glycosidases"/>
    <property type="match status" value="1"/>
</dbReference>
<dbReference type="Pfam" id="PF13802">
    <property type="entry name" value="Gal_mutarotas_2"/>
    <property type="match status" value="1"/>
</dbReference>
<evidence type="ECO:0000259" key="5">
    <source>
        <dbReference type="Pfam" id="PF01055"/>
    </source>
</evidence>
<dbReference type="InterPro" id="IPR017853">
    <property type="entry name" value="GH"/>
</dbReference>
<dbReference type="Proteomes" id="UP000244005">
    <property type="component" value="Unassembled WGS sequence"/>
</dbReference>
<dbReference type="PANTHER" id="PTHR22762">
    <property type="entry name" value="ALPHA-GLUCOSIDASE"/>
    <property type="match status" value="1"/>
</dbReference>
<dbReference type="Gene3D" id="2.60.40.1760">
    <property type="entry name" value="glycosyl hydrolase (family 31)"/>
    <property type="match status" value="1"/>
</dbReference>
<evidence type="ECO:0000259" key="8">
    <source>
        <dbReference type="Pfam" id="PF21365"/>
    </source>
</evidence>
<dbReference type="InterPro" id="IPR013780">
    <property type="entry name" value="Glyco_hydro_b"/>
</dbReference>
<keyword evidence="10" id="KW-1185">Reference proteome</keyword>
<dbReference type="OrthoDB" id="1334205at2759"/>
<evidence type="ECO:0008006" key="11">
    <source>
        <dbReference type="Google" id="ProtNLM"/>
    </source>
</evidence>
<dbReference type="PROSITE" id="PS00129">
    <property type="entry name" value="GLYCOSYL_HYDROL_F31_1"/>
    <property type="match status" value="1"/>
</dbReference>
<dbReference type="Pfam" id="PF21365">
    <property type="entry name" value="Glyco_hydro_31_3rd"/>
    <property type="match status" value="1"/>
</dbReference>
<feature type="region of interest" description="Disordered" evidence="4">
    <location>
        <begin position="834"/>
        <end position="855"/>
    </location>
</feature>
<dbReference type="AlphaFoldDB" id="A0A2R6W781"/>
<sequence length="1102" mass="122195">MPLPKTLAQTFAFRSNVAGSGLMSRFDRRALAHSSWTEIVVPLTFDRTFLAKRKFSFLAPGISGISVWPRQIPVQHGCIRRQFCSSRSIRAIGRGPEEKGSDLMPPAKKMLWAPIIQEGVFRFDANEGAKKQAWPSVSFVNGQDRESPITLTAEAHIREPLYIPQCRTDNGSQTITVKLPEGTSFYGTGEVSGPLERTGKRVFAWNTDAWGYGPSTTALYQSHPWVLALLPDGTTFGVLADTTRRAEIDTRKASTIRFVASGSYPVITFGPFSSPEAVLTALSKATGTLAMPPKWTLGYQQCRWSYETADRVVEIATTFREKKIPCDVIWMDIDYMNAWRCFTFDPETFPEPAKLSDLLHEKGFKGVWMLDPGIKQEPGWSVYDSGTAEDVWVLQANKKPYAGEVWPGPCCFPDYTQAKTRKWWGGLVKDFVKIGVDGIWNDMNEPAVFKSLSKTMPDTNIHRGDEDLGGSQNHQHYHNVYGMLMARSTYEGMILANPEKRPFVLTRAGHVGSQRYAATWTGDNLSSWIHLEMSIPMSLNLGLSGQPFSGPDIGGFGGNATPQMFARWMGIGAMLPFARGHSEKGTVDHEPWEFGKECEDVCRQALYRRYRILPHLYTLFYKAHTTGVPIMSPLFFADPKDEKLRKVEDSFLLGPLLVAACTKAGKKPDPKKTVLPSGLWQLFDFDDSHPDLPLLFLKGGSIIPTGQVSQNTGDVSENDPITLIIALDEEGKAEGTLYEDDGDSFEYKKGQFLLTRYSAALVSSSTGGSSGKKIVIKITQSDGYLSRPKRPLKVRILLANKAELEGEGVDGEELTVDLPSRFDMAQITTLIQQQDLPKEDDENIPDEADHETSESLAVPPTTLLDLKIGDWSLKVAPWIGGRIVSMIHEPTETEWLEGKLEHGAYEEYSGVEYRSPGCVEQYDVKKEQSDIEGTDGVVMEGDIGGGLVMCRQIGGKGADSKIVQISSSIEARSVGAGSGGFSRLVCLRVHPSFKVANYELALVKFTSISGEAREIVPKPGDIMLTADDRPNGEWAFLDKENGVAIVNRFNPEQVFTCVIHWSAGICNLELWSEERPVSKETPLQICHEYETVSEQELLQSQP</sequence>
<dbReference type="Pfam" id="PF01055">
    <property type="entry name" value="Glyco_hydro_31_2nd"/>
    <property type="match status" value="1"/>
</dbReference>
<comment type="similarity">
    <text evidence="1">Belongs to the glycosyl hydrolase 31 family.</text>
</comment>
<feature type="domain" description="Glycosyl hydrolase family 31 C-terminal" evidence="8">
    <location>
        <begin position="627"/>
        <end position="703"/>
    </location>
</feature>
<reference evidence="10" key="1">
    <citation type="journal article" date="2017" name="Cell">
        <title>Insights into land plant evolution garnered from the Marchantia polymorpha genome.</title>
        <authorList>
            <person name="Bowman J.L."/>
            <person name="Kohchi T."/>
            <person name="Yamato K.T."/>
            <person name="Jenkins J."/>
            <person name="Shu S."/>
            <person name="Ishizaki K."/>
            <person name="Yamaoka S."/>
            <person name="Nishihama R."/>
            <person name="Nakamura Y."/>
            <person name="Berger F."/>
            <person name="Adam C."/>
            <person name="Aki S.S."/>
            <person name="Althoff F."/>
            <person name="Araki T."/>
            <person name="Arteaga-Vazquez M.A."/>
            <person name="Balasubrmanian S."/>
            <person name="Barry K."/>
            <person name="Bauer D."/>
            <person name="Boehm C.R."/>
            <person name="Briginshaw L."/>
            <person name="Caballero-Perez J."/>
            <person name="Catarino B."/>
            <person name="Chen F."/>
            <person name="Chiyoda S."/>
            <person name="Chovatia M."/>
            <person name="Davies K.M."/>
            <person name="Delmans M."/>
            <person name="Demura T."/>
            <person name="Dierschke T."/>
            <person name="Dolan L."/>
            <person name="Dorantes-Acosta A.E."/>
            <person name="Eklund D.M."/>
            <person name="Florent S.N."/>
            <person name="Flores-Sandoval E."/>
            <person name="Fujiyama A."/>
            <person name="Fukuzawa H."/>
            <person name="Galik B."/>
            <person name="Grimanelli D."/>
            <person name="Grimwood J."/>
            <person name="Grossniklaus U."/>
            <person name="Hamada T."/>
            <person name="Haseloff J."/>
            <person name="Hetherington A.J."/>
            <person name="Higo A."/>
            <person name="Hirakawa Y."/>
            <person name="Hundley H.N."/>
            <person name="Ikeda Y."/>
            <person name="Inoue K."/>
            <person name="Inoue S.I."/>
            <person name="Ishida S."/>
            <person name="Jia Q."/>
            <person name="Kakita M."/>
            <person name="Kanazawa T."/>
            <person name="Kawai Y."/>
            <person name="Kawashima T."/>
            <person name="Kennedy M."/>
            <person name="Kinose K."/>
            <person name="Kinoshita T."/>
            <person name="Kohara Y."/>
            <person name="Koide E."/>
            <person name="Komatsu K."/>
            <person name="Kopischke S."/>
            <person name="Kubo M."/>
            <person name="Kyozuka J."/>
            <person name="Lagercrantz U."/>
            <person name="Lin S.S."/>
            <person name="Lindquist E."/>
            <person name="Lipzen A.M."/>
            <person name="Lu C.W."/>
            <person name="De Luna E."/>
            <person name="Martienssen R.A."/>
            <person name="Minamino N."/>
            <person name="Mizutani M."/>
            <person name="Mizutani M."/>
            <person name="Mochizuki N."/>
            <person name="Monte I."/>
            <person name="Mosher R."/>
            <person name="Nagasaki H."/>
            <person name="Nakagami H."/>
            <person name="Naramoto S."/>
            <person name="Nishitani K."/>
            <person name="Ohtani M."/>
            <person name="Okamoto T."/>
            <person name="Okumura M."/>
            <person name="Phillips J."/>
            <person name="Pollak B."/>
            <person name="Reinders A."/>
            <person name="Rovekamp M."/>
            <person name="Sano R."/>
            <person name="Sawa S."/>
            <person name="Schmid M.W."/>
            <person name="Shirakawa M."/>
            <person name="Solano R."/>
            <person name="Spunde A."/>
            <person name="Suetsugu N."/>
            <person name="Sugano S."/>
            <person name="Sugiyama A."/>
            <person name="Sun R."/>
            <person name="Suzuki Y."/>
            <person name="Takenaka M."/>
            <person name="Takezawa D."/>
            <person name="Tomogane H."/>
            <person name="Tsuzuki M."/>
            <person name="Ueda T."/>
            <person name="Umeda M."/>
            <person name="Ward J.M."/>
            <person name="Watanabe Y."/>
            <person name="Yazaki K."/>
            <person name="Yokoyama R."/>
            <person name="Yoshitake Y."/>
            <person name="Yotsui I."/>
            <person name="Zachgo S."/>
            <person name="Schmutz J."/>
        </authorList>
    </citation>
    <scope>NUCLEOTIDE SEQUENCE [LARGE SCALE GENOMIC DNA]</scope>
    <source>
        <strain evidence="10">Tak-1</strain>
    </source>
</reference>
<name>A0A2R6W781_MARPO</name>
<evidence type="ECO:0000313" key="10">
    <source>
        <dbReference type="Proteomes" id="UP000244005"/>
    </source>
</evidence>
<dbReference type="GO" id="GO:0004553">
    <property type="term" value="F:hydrolase activity, hydrolyzing O-glycosyl compounds"/>
    <property type="evidence" value="ECO:0000318"/>
    <property type="project" value="GO_Central"/>
</dbReference>
<dbReference type="PANTHER" id="PTHR22762:SF120">
    <property type="entry name" value="HETEROGLYCAN GLUCOSIDASE 1"/>
    <property type="match status" value="1"/>
</dbReference>
<dbReference type="InterPro" id="IPR011013">
    <property type="entry name" value="Gal_mutarotase_sf_dom"/>
</dbReference>
<dbReference type="CDD" id="cd14752">
    <property type="entry name" value="GH31_N"/>
    <property type="match status" value="1"/>
</dbReference>
<dbReference type="Gramene" id="Mp6g12330.1">
    <property type="protein sequence ID" value="Mp6g12330.1.cds"/>
    <property type="gene ID" value="Mp6g12330"/>
</dbReference>
<evidence type="ECO:0000256" key="1">
    <source>
        <dbReference type="ARBA" id="ARBA00007806"/>
    </source>
</evidence>